<dbReference type="InterPro" id="IPR027417">
    <property type="entry name" value="P-loop_NTPase"/>
</dbReference>
<dbReference type="OrthoDB" id="9808363at2"/>
<accession>A0A3B0BY30</accession>
<keyword evidence="1" id="KW-0813">Transport</keyword>
<feature type="domain" description="ABC transporter" evidence="4">
    <location>
        <begin position="2"/>
        <end position="227"/>
    </location>
</feature>
<dbReference type="RefSeq" id="WP_120713839.1">
    <property type="nucleotide sequence ID" value="NZ_RBCJ01000005.1"/>
</dbReference>
<proteinExistence type="predicted"/>
<name>A0A3B0BY30_9FLAO</name>
<dbReference type="Gene3D" id="3.40.50.300">
    <property type="entry name" value="P-loop containing nucleotide triphosphate hydrolases"/>
    <property type="match status" value="1"/>
</dbReference>
<dbReference type="GO" id="GO:0005524">
    <property type="term" value="F:ATP binding"/>
    <property type="evidence" value="ECO:0007669"/>
    <property type="project" value="UniProtKB-KW"/>
</dbReference>
<comment type="caution">
    <text evidence="5">The sequence shown here is derived from an EMBL/GenBank/DDBJ whole genome shotgun (WGS) entry which is preliminary data.</text>
</comment>
<evidence type="ECO:0000256" key="2">
    <source>
        <dbReference type="ARBA" id="ARBA00022741"/>
    </source>
</evidence>
<dbReference type="SUPFAM" id="SSF52540">
    <property type="entry name" value="P-loop containing nucleoside triphosphate hydrolases"/>
    <property type="match status" value="1"/>
</dbReference>
<evidence type="ECO:0000256" key="1">
    <source>
        <dbReference type="ARBA" id="ARBA00022448"/>
    </source>
</evidence>
<dbReference type="CDD" id="cd03230">
    <property type="entry name" value="ABC_DR_subfamily_A"/>
    <property type="match status" value="1"/>
</dbReference>
<dbReference type="AlphaFoldDB" id="A0A3B0BY30"/>
<keyword evidence="6" id="KW-1185">Reference proteome</keyword>
<dbReference type="PROSITE" id="PS50893">
    <property type="entry name" value="ABC_TRANSPORTER_2"/>
    <property type="match status" value="1"/>
</dbReference>
<dbReference type="InterPro" id="IPR051782">
    <property type="entry name" value="ABC_Transporter_VariousFunc"/>
</dbReference>
<organism evidence="5 6">
    <name type="scientific">Ulvibacterium marinum</name>
    <dbReference type="NCBI Taxonomy" id="2419782"/>
    <lineage>
        <taxon>Bacteria</taxon>
        <taxon>Pseudomonadati</taxon>
        <taxon>Bacteroidota</taxon>
        <taxon>Flavobacteriia</taxon>
        <taxon>Flavobacteriales</taxon>
        <taxon>Flavobacteriaceae</taxon>
        <taxon>Ulvibacterium</taxon>
    </lineage>
</organism>
<dbReference type="InterPro" id="IPR003439">
    <property type="entry name" value="ABC_transporter-like_ATP-bd"/>
</dbReference>
<dbReference type="SMART" id="SM00382">
    <property type="entry name" value="AAA"/>
    <property type="match status" value="1"/>
</dbReference>
<evidence type="ECO:0000313" key="6">
    <source>
        <dbReference type="Proteomes" id="UP000276603"/>
    </source>
</evidence>
<dbReference type="EMBL" id="RBCJ01000005">
    <property type="protein sequence ID" value="RKN77942.1"/>
    <property type="molecule type" value="Genomic_DNA"/>
</dbReference>
<keyword evidence="3 5" id="KW-0067">ATP-binding</keyword>
<dbReference type="Pfam" id="PF00005">
    <property type="entry name" value="ABC_tran"/>
    <property type="match status" value="1"/>
</dbReference>
<dbReference type="GO" id="GO:0016887">
    <property type="term" value="F:ATP hydrolysis activity"/>
    <property type="evidence" value="ECO:0007669"/>
    <property type="project" value="InterPro"/>
</dbReference>
<dbReference type="InterPro" id="IPR003593">
    <property type="entry name" value="AAA+_ATPase"/>
</dbReference>
<keyword evidence="2" id="KW-0547">Nucleotide-binding</keyword>
<dbReference type="PANTHER" id="PTHR42939:SF1">
    <property type="entry name" value="ABC TRANSPORTER ATP-BINDING PROTEIN ALBC-RELATED"/>
    <property type="match status" value="1"/>
</dbReference>
<reference evidence="5 6" key="1">
    <citation type="submission" date="2018-10" db="EMBL/GenBank/DDBJ databases">
        <title>Ulvibacterium marinum gen. nov., sp. nov., a novel marine bacterium of the family Flavobacteriaceae, isolated from a culture of the green alga Ulva prolifera.</title>
        <authorList>
            <person name="Zhang Z."/>
        </authorList>
    </citation>
    <scope>NUCLEOTIDE SEQUENCE [LARGE SCALE GENOMIC DNA]</scope>
    <source>
        <strain evidence="5 6">CCMM003</strain>
    </source>
</reference>
<protein>
    <submittedName>
        <fullName evidence="5">ABC transporter ATP-binding protein</fullName>
    </submittedName>
</protein>
<dbReference type="PANTHER" id="PTHR42939">
    <property type="entry name" value="ABC TRANSPORTER ATP-BINDING PROTEIN ALBC-RELATED"/>
    <property type="match status" value="1"/>
</dbReference>
<gene>
    <name evidence="5" type="ORF">D7Z94_22230</name>
</gene>
<sequence length="279" mass="31502">MINFENFSFNYNKKAPLYRDLNLNLEPGKIYGLLGRNGAGKSTLLNNITGLNSPIGGKVRVNGQNPSNKTPSFLRDIYIIPDDVYIPAIGPDSFLKIYGSFYPNFSLSRCHEYLELLEVPHKRKLNRLSFGQQKKFIIAFALACNTRLLIMDEPTNGLDIPSKGLFRKLIASVTSRNKTFIVSTHQVRDLDNMIDHVLIVKNGQLLLNRNISEISEKITFQVQPESPNESNAIHSESSVGGYSVMRENLDNTDTEVNIEQLFNACITYPDKIRQIFKSA</sequence>
<dbReference type="Proteomes" id="UP000276603">
    <property type="component" value="Unassembled WGS sequence"/>
</dbReference>
<evidence type="ECO:0000313" key="5">
    <source>
        <dbReference type="EMBL" id="RKN77942.1"/>
    </source>
</evidence>
<evidence type="ECO:0000259" key="4">
    <source>
        <dbReference type="PROSITE" id="PS50893"/>
    </source>
</evidence>
<evidence type="ECO:0000256" key="3">
    <source>
        <dbReference type="ARBA" id="ARBA00022840"/>
    </source>
</evidence>